<keyword evidence="2" id="KW-0472">Membrane</keyword>
<feature type="region of interest" description="Disordered" evidence="1">
    <location>
        <begin position="81"/>
        <end position="166"/>
    </location>
</feature>
<organism evidence="4 5">
    <name type="scientific">Slackia isoflavoniconvertens</name>
    <dbReference type="NCBI Taxonomy" id="572010"/>
    <lineage>
        <taxon>Bacteria</taxon>
        <taxon>Bacillati</taxon>
        <taxon>Actinomycetota</taxon>
        <taxon>Coriobacteriia</taxon>
        <taxon>Eggerthellales</taxon>
        <taxon>Eggerthellaceae</taxon>
        <taxon>Slackia</taxon>
    </lineage>
</organism>
<feature type="domain" description="Zinc-ribbon" evidence="3">
    <location>
        <begin position="2"/>
        <end position="24"/>
    </location>
</feature>
<evidence type="ECO:0000259" key="3">
    <source>
        <dbReference type="Pfam" id="PF13240"/>
    </source>
</evidence>
<evidence type="ECO:0000256" key="2">
    <source>
        <dbReference type="SAM" id="Phobius"/>
    </source>
</evidence>
<dbReference type="EMBL" id="PPTO01000004">
    <property type="protein sequence ID" value="RDB59810.1"/>
    <property type="molecule type" value="Genomic_DNA"/>
</dbReference>
<feature type="compositionally biased region" description="Polar residues" evidence="1">
    <location>
        <begin position="89"/>
        <end position="103"/>
    </location>
</feature>
<protein>
    <recommendedName>
        <fullName evidence="3">Zinc-ribbon domain-containing protein</fullName>
    </recommendedName>
</protein>
<proteinExistence type="predicted"/>
<dbReference type="Pfam" id="PF13240">
    <property type="entry name" value="Zn_Ribbon_1"/>
    <property type="match status" value="1"/>
</dbReference>
<reference evidence="4 5" key="1">
    <citation type="journal article" date="2018" name="Elife">
        <title>Discovery and characterization of a prevalent human gut bacterial enzyme sufficient for the inactivation of a family of plant toxins.</title>
        <authorList>
            <person name="Koppel N."/>
            <person name="Bisanz J.E."/>
            <person name="Pandelia M.E."/>
            <person name="Turnbaugh P.J."/>
            <person name="Balskus E.P."/>
        </authorList>
    </citation>
    <scope>NUCLEOTIDE SEQUENCE [LARGE SCALE GENOMIC DNA]</scope>
    <source>
        <strain evidence="4 5">OB21 GAM31</strain>
    </source>
</reference>
<name>A0A369LKF8_9ACTN</name>
<comment type="caution">
    <text evidence="4">The sequence shown here is derived from an EMBL/GenBank/DDBJ whole genome shotgun (WGS) entry which is preliminary data.</text>
</comment>
<keyword evidence="2" id="KW-0812">Transmembrane</keyword>
<gene>
    <name evidence="4" type="ORF">C1881_03800</name>
</gene>
<sequence length="471" mass="49105">MYCTKCGAKLPRDAKFCMNCGKPVAAIVPAKVVEPTGAPAKAVNPVASSEGVFASAAAFREAAAPAAAPAKTVVPAFASEAADAGRHGSSPNGHPSNASSQNGSASFGSLQSDSSFSDPSSESAAFADEPEKSCEAGACGAPSSPENNPSPKRPETLRGAVNATKHRSRRRVPMVVLVALAMALAAGTAYAAYRVYTDVWLPAQQTQNERTVEAPEEITYSVETRSMDVSVPVDPYDAPGKRESQKWYYPHLEASTQSDAVDKINAALEESMRSDVEKTNAAPDAAKDMGGAIVFICQYRSITLTYIDNDIVCVRDQRYDTGWGPHGSTTVTGCAYSLETGDPIDPVSAFGLTPEQAKSAVADAVTAYLATDPSDLLSTSAVVKDITNMCLISPATGSGVDVENPLDGCSHFYIASEGLVFATEDYQMGSYAYGRREILVAPSDGSLAKVGDTVAIEAPMGFSGSGQASSQ</sequence>
<evidence type="ECO:0000313" key="4">
    <source>
        <dbReference type="EMBL" id="RDB59810.1"/>
    </source>
</evidence>
<dbReference type="InterPro" id="IPR026870">
    <property type="entry name" value="Zinc_ribbon_dom"/>
</dbReference>
<feature type="transmembrane region" description="Helical" evidence="2">
    <location>
        <begin position="174"/>
        <end position="193"/>
    </location>
</feature>
<dbReference type="AlphaFoldDB" id="A0A369LKF8"/>
<evidence type="ECO:0000256" key="1">
    <source>
        <dbReference type="SAM" id="MobiDB-lite"/>
    </source>
</evidence>
<dbReference type="RefSeq" id="WP_114615202.1">
    <property type="nucleotide sequence ID" value="NZ_PPTO01000004.1"/>
</dbReference>
<dbReference type="Gene3D" id="3.30.565.40">
    <property type="entry name" value="Fervidobacterium nodosum Rt17-B1 like"/>
    <property type="match status" value="1"/>
</dbReference>
<keyword evidence="2" id="KW-1133">Transmembrane helix</keyword>
<feature type="compositionally biased region" description="Low complexity" evidence="1">
    <location>
        <begin position="104"/>
        <end position="127"/>
    </location>
</feature>
<evidence type="ECO:0000313" key="5">
    <source>
        <dbReference type="Proteomes" id="UP000253975"/>
    </source>
</evidence>
<accession>A0A369LKF8</accession>
<dbReference type="Proteomes" id="UP000253975">
    <property type="component" value="Unassembled WGS sequence"/>
</dbReference>